<feature type="domain" description="Phosphoribosyltransferase" evidence="2">
    <location>
        <begin position="182"/>
        <end position="218"/>
    </location>
</feature>
<comment type="similarity">
    <text evidence="1">Belongs to the ComF/GntX family.</text>
</comment>
<dbReference type="Pfam" id="PF00156">
    <property type="entry name" value="Pribosyltran"/>
    <property type="match status" value="1"/>
</dbReference>
<dbReference type="AlphaFoldDB" id="A0A853EZJ5"/>
<dbReference type="EMBL" id="JACCHT010000001">
    <property type="protein sequence ID" value="NYT26984.1"/>
    <property type="molecule type" value="Genomic_DNA"/>
</dbReference>
<evidence type="ECO:0000313" key="4">
    <source>
        <dbReference type="Proteomes" id="UP000568751"/>
    </source>
</evidence>
<dbReference type="PANTHER" id="PTHR47505:SF1">
    <property type="entry name" value="DNA UTILIZATION PROTEIN YHGH"/>
    <property type="match status" value="1"/>
</dbReference>
<dbReference type="RefSeq" id="WP_369152395.1">
    <property type="nucleotide sequence ID" value="NZ_OZ156464.1"/>
</dbReference>
<dbReference type="InterPro" id="IPR000836">
    <property type="entry name" value="PRTase_dom"/>
</dbReference>
<dbReference type="Gene3D" id="3.40.50.2020">
    <property type="match status" value="1"/>
</dbReference>
<dbReference type="CDD" id="cd06223">
    <property type="entry name" value="PRTases_typeI"/>
    <property type="match status" value="1"/>
</dbReference>
<evidence type="ECO:0000259" key="2">
    <source>
        <dbReference type="Pfam" id="PF00156"/>
    </source>
</evidence>
<organism evidence="3 4">
    <name type="scientific">Candidatus Thiodubiliella endoseptemdiera</name>
    <dbReference type="NCBI Taxonomy" id="2738886"/>
    <lineage>
        <taxon>Bacteria</taxon>
        <taxon>Pseudomonadati</taxon>
        <taxon>Pseudomonadota</taxon>
        <taxon>Gammaproteobacteria</taxon>
        <taxon>Candidatus Pseudothioglobaceae</taxon>
        <taxon>Candidatus Thiodubiliella</taxon>
    </lineage>
</organism>
<dbReference type="InterPro" id="IPR029057">
    <property type="entry name" value="PRTase-like"/>
</dbReference>
<reference evidence="3 4" key="1">
    <citation type="submission" date="2020-05" db="EMBL/GenBank/DDBJ databases">
        <title>Horizontal transmission and recombination maintain forever young bacterial symbiont genomes.</title>
        <authorList>
            <person name="Russell S.L."/>
            <person name="Pepper-Tunick E."/>
            <person name="Svedberg J."/>
            <person name="Byrne A."/>
            <person name="Ruelas Castillo J."/>
            <person name="Vollmers C."/>
            <person name="Beinart R.A."/>
            <person name="Corbett-Detig R."/>
        </authorList>
    </citation>
    <scope>NUCLEOTIDE SEQUENCE [LARGE SCALE GENOMIC DNA]</scope>
    <source>
        <strain evidence="3">455</strain>
    </source>
</reference>
<dbReference type="SUPFAM" id="SSF53271">
    <property type="entry name" value="PRTase-like"/>
    <property type="match status" value="1"/>
</dbReference>
<name>A0A853EZJ5_9GAMM</name>
<sequence length="223" mass="25643">MGIYQRLIPKQTCVLCLEQAKFCVCDTCAQDFTNSPQRCQSCGYPITRHLDFCGQCLSHSPAFNRTYTLYDYQGSIAQLIKDFKYNQQFCIGDYFAHQFYDLYQTLPHYDAIIPMPLSKQRIKERGFNQALELLRKIKQKTSVTIDIHSTQRIKATQPLFELNPEQRRAEIKGAFAVKPMPYKKVLLVDDIITTGSTLNELASVILKNTEVECCDVMTLSRAE</sequence>
<dbReference type="Proteomes" id="UP000568751">
    <property type="component" value="Unassembled WGS sequence"/>
</dbReference>
<comment type="caution">
    <text evidence="3">The sequence shown here is derived from an EMBL/GenBank/DDBJ whole genome shotgun (WGS) entry which is preliminary data.</text>
</comment>
<evidence type="ECO:0000313" key="3">
    <source>
        <dbReference type="EMBL" id="NYT26984.1"/>
    </source>
</evidence>
<dbReference type="PANTHER" id="PTHR47505">
    <property type="entry name" value="DNA UTILIZATION PROTEIN YHGH"/>
    <property type="match status" value="1"/>
</dbReference>
<accession>A0A853EZJ5</accession>
<proteinExistence type="inferred from homology"/>
<gene>
    <name evidence="3" type="ORF">H0A76_03155</name>
</gene>
<dbReference type="InterPro" id="IPR051910">
    <property type="entry name" value="ComF/GntX_DNA_util-trans"/>
</dbReference>
<evidence type="ECO:0000256" key="1">
    <source>
        <dbReference type="ARBA" id="ARBA00008007"/>
    </source>
</evidence>
<protein>
    <submittedName>
        <fullName evidence="3">ComF family protein</fullName>
    </submittedName>
</protein>